<evidence type="ECO:0000256" key="1">
    <source>
        <dbReference type="SAM" id="SignalP"/>
    </source>
</evidence>
<dbReference type="PROSITE" id="PS51257">
    <property type="entry name" value="PROKAR_LIPOPROTEIN"/>
    <property type="match status" value="1"/>
</dbReference>
<dbReference type="EMBL" id="JACHOV010000001">
    <property type="protein sequence ID" value="MBB4639893.1"/>
    <property type="molecule type" value="Genomic_DNA"/>
</dbReference>
<evidence type="ECO:0008006" key="4">
    <source>
        <dbReference type="Google" id="ProtNLM"/>
    </source>
</evidence>
<reference evidence="2 3" key="1">
    <citation type="submission" date="2020-08" db="EMBL/GenBank/DDBJ databases">
        <title>Genomic Encyclopedia of Type Strains, Phase IV (KMG-IV): sequencing the most valuable type-strain genomes for metagenomic binning, comparative biology and taxonomic classification.</title>
        <authorList>
            <person name="Goeker M."/>
        </authorList>
    </citation>
    <scope>NUCLEOTIDE SEQUENCE [LARGE SCALE GENOMIC DNA]</scope>
    <source>
        <strain evidence="2 3">DSM 7465</strain>
    </source>
</reference>
<proteinExistence type="predicted"/>
<dbReference type="AlphaFoldDB" id="A0A840HPV3"/>
<accession>A0A840HPV3</accession>
<feature type="signal peptide" evidence="1">
    <location>
        <begin position="1"/>
        <end position="21"/>
    </location>
</feature>
<keyword evidence="1" id="KW-0732">Signal</keyword>
<evidence type="ECO:0000313" key="2">
    <source>
        <dbReference type="EMBL" id="MBB4639893.1"/>
    </source>
</evidence>
<gene>
    <name evidence="2" type="ORF">HNQ99_000173</name>
</gene>
<evidence type="ECO:0000313" key="3">
    <source>
        <dbReference type="Proteomes" id="UP000575068"/>
    </source>
</evidence>
<comment type="caution">
    <text evidence="2">The sequence shown here is derived from an EMBL/GenBank/DDBJ whole genome shotgun (WGS) entry which is preliminary data.</text>
</comment>
<name>A0A840HPV3_9SPHN</name>
<protein>
    <recommendedName>
        <fullName evidence="4">Lipoprotein</fullName>
    </recommendedName>
</protein>
<sequence>MKLTSPALALLLAACSGQSPSSPPVDDSPDLEQAAIESGAIADVSRMDPAGLFMRRHEAGTDMLCMTPDGDREYRFGAVATSGDKSRCFGRGRAKRAGQLLVLRFDKPSRCIIVAQYEGDRVALAGAVDVECDKLCSERSSFAGVSVPRISSNIRTARSVRGVDGAPMCRAAS</sequence>
<dbReference type="Proteomes" id="UP000575068">
    <property type="component" value="Unassembled WGS sequence"/>
</dbReference>
<dbReference type="RefSeq" id="WP_184473753.1">
    <property type="nucleotide sequence ID" value="NZ_JACHOV010000001.1"/>
</dbReference>
<keyword evidence="3" id="KW-1185">Reference proteome</keyword>
<feature type="chain" id="PRO_5032687066" description="Lipoprotein" evidence="1">
    <location>
        <begin position="22"/>
        <end position="173"/>
    </location>
</feature>
<organism evidence="2 3">
    <name type="scientific">Rhizorhapis suberifaciens</name>
    <name type="common">corky root of lettuce</name>
    <dbReference type="NCBI Taxonomy" id="13656"/>
    <lineage>
        <taxon>Bacteria</taxon>
        <taxon>Pseudomonadati</taxon>
        <taxon>Pseudomonadota</taxon>
        <taxon>Alphaproteobacteria</taxon>
        <taxon>Sphingomonadales</taxon>
        <taxon>Sphingomonadaceae</taxon>
        <taxon>Rhizorhapis</taxon>
    </lineage>
</organism>